<reference evidence="3 4" key="2">
    <citation type="journal article" date="2013" name="Genome Announc.">
        <title>Draft Genome Sequence of Methylobacterium mesophilicum Strain SR1.6/6, Isolated from Citrus sinensis.</title>
        <authorList>
            <person name="Marinho Almeida D."/>
            <person name="Dini-Andreote F."/>
            <person name="Camargo Neves A.A."/>
            <person name="Juca Ramos R.T."/>
            <person name="Andreote F.D."/>
            <person name="Carneiro A.R."/>
            <person name="Oliveira de Souza Lima A."/>
            <person name="Caracciolo Gomes de Sa P.H."/>
            <person name="Ribeiro Barbosa M.S."/>
            <person name="Araujo W.L."/>
            <person name="Silva A."/>
        </authorList>
    </citation>
    <scope>NUCLEOTIDE SEQUENCE [LARGE SCALE GENOMIC DNA]</scope>
    <source>
        <strain evidence="3 4">SR1.6/6</strain>
    </source>
</reference>
<feature type="compositionally biased region" description="Low complexity" evidence="1">
    <location>
        <begin position="182"/>
        <end position="192"/>
    </location>
</feature>
<proteinExistence type="predicted"/>
<evidence type="ECO:0000313" key="4">
    <source>
        <dbReference type="Proteomes" id="UP000012488"/>
    </source>
</evidence>
<keyword evidence="2" id="KW-0472">Membrane</keyword>
<feature type="compositionally biased region" description="Pro residues" evidence="1">
    <location>
        <begin position="170"/>
        <end position="181"/>
    </location>
</feature>
<dbReference type="Proteomes" id="UP000012488">
    <property type="component" value="Chromosome"/>
</dbReference>
<evidence type="ECO:0000256" key="2">
    <source>
        <dbReference type="SAM" id="Phobius"/>
    </source>
</evidence>
<feature type="transmembrane region" description="Helical" evidence="2">
    <location>
        <begin position="141"/>
        <end position="162"/>
    </location>
</feature>
<gene>
    <name evidence="3" type="ORF">MMSR116_24900</name>
</gene>
<dbReference type="RefSeq" id="WP_010685509.1">
    <property type="nucleotide sequence ID" value="NZ_CP043538.1"/>
</dbReference>
<keyword evidence="2" id="KW-0812">Transmembrane</keyword>
<dbReference type="KEGG" id="mmes:MMSR116_24900"/>
<protein>
    <recommendedName>
        <fullName evidence="5">DUF2335 domain-containing protein</fullName>
    </recommendedName>
</protein>
<dbReference type="AlphaFoldDB" id="A0A6B9FRW8"/>
<organism evidence="3 4">
    <name type="scientific">Methylobacterium mesophilicum SR1.6/6</name>
    <dbReference type="NCBI Taxonomy" id="908290"/>
    <lineage>
        <taxon>Bacteria</taxon>
        <taxon>Pseudomonadati</taxon>
        <taxon>Pseudomonadota</taxon>
        <taxon>Alphaproteobacteria</taxon>
        <taxon>Hyphomicrobiales</taxon>
        <taxon>Methylobacteriaceae</taxon>
        <taxon>Methylobacterium</taxon>
    </lineage>
</organism>
<dbReference type="OrthoDB" id="7366810at2"/>
<reference evidence="3 4" key="1">
    <citation type="journal article" date="2012" name="Genet. Mol. Biol.">
        <title>Analysis of 16S rRNA and mxaF genes revealing insights into Methylobacterium niche-specific plant association.</title>
        <authorList>
            <person name="Dourado M.N."/>
            <person name="Andreote F.D."/>
            <person name="Dini-Andreote F."/>
            <person name="Conti R."/>
            <person name="Araujo J.M."/>
            <person name="Araujo W.L."/>
        </authorList>
    </citation>
    <scope>NUCLEOTIDE SEQUENCE [LARGE SCALE GENOMIC DNA]</scope>
    <source>
        <strain evidence="3 4">SR1.6/6</strain>
    </source>
</reference>
<evidence type="ECO:0000256" key="1">
    <source>
        <dbReference type="SAM" id="MobiDB-lite"/>
    </source>
</evidence>
<evidence type="ECO:0000313" key="3">
    <source>
        <dbReference type="EMBL" id="QGY04782.1"/>
    </source>
</evidence>
<dbReference type="EMBL" id="CP043538">
    <property type="protein sequence ID" value="QGY04782.1"/>
    <property type="molecule type" value="Genomic_DNA"/>
</dbReference>
<sequence length="192" mass="19999">MDVLPRGMIEHAAAALEGVVEPDRRIEAAEKVLSALQAKPVTAPVAAQLAAQMTVTATHTQYIGRFPPEEMIAGYERARPGLGERVIAMGEADQAATIASESRQQWMDFTYKVLGLIAGVICLFGVLWYVAHLSATGHDGLAGGVLATFGTGLIGLFVNAYIGRSTASAQPPPAVLVPPEAPSAATPPTKPG</sequence>
<feature type="region of interest" description="Disordered" evidence="1">
    <location>
        <begin position="170"/>
        <end position="192"/>
    </location>
</feature>
<evidence type="ECO:0008006" key="5">
    <source>
        <dbReference type="Google" id="ProtNLM"/>
    </source>
</evidence>
<name>A0A6B9FRW8_9HYPH</name>
<keyword evidence="2" id="KW-1133">Transmembrane helix</keyword>
<feature type="transmembrane region" description="Helical" evidence="2">
    <location>
        <begin position="109"/>
        <end position="129"/>
    </location>
</feature>
<accession>A0A6B9FRW8</accession>